<dbReference type="Proteomes" id="UP001287286">
    <property type="component" value="Unassembled WGS sequence"/>
</dbReference>
<keyword evidence="5" id="KW-0449">Lipoprotein</keyword>
<feature type="region of interest" description="Disordered" evidence="6">
    <location>
        <begin position="154"/>
        <end position="190"/>
    </location>
</feature>
<protein>
    <recommendedName>
        <fullName evidence="5">1,3-beta-glucanosyltransferase</fullName>
        <ecNumber evidence="5">2.4.1.-</ecNumber>
    </recommendedName>
</protein>
<keyword evidence="4" id="KW-0325">Glycoprotein</keyword>
<feature type="compositionally biased region" description="Low complexity" evidence="6">
    <location>
        <begin position="15"/>
        <end position="45"/>
    </location>
</feature>
<feature type="compositionally biased region" description="Basic and acidic residues" evidence="6">
    <location>
        <begin position="725"/>
        <end position="734"/>
    </location>
</feature>
<dbReference type="InterPro" id="IPR004886">
    <property type="entry name" value="Glucanosyltransferase"/>
</dbReference>
<organism evidence="7 8">
    <name type="scientific">Purpureocillium lilacinum</name>
    <name type="common">Paecilomyces lilacinus</name>
    <dbReference type="NCBI Taxonomy" id="33203"/>
    <lineage>
        <taxon>Eukaryota</taxon>
        <taxon>Fungi</taxon>
        <taxon>Dikarya</taxon>
        <taxon>Ascomycota</taxon>
        <taxon>Pezizomycotina</taxon>
        <taxon>Sordariomycetes</taxon>
        <taxon>Hypocreomycetidae</taxon>
        <taxon>Hypocreales</taxon>
        <taxon>Ophiocordycipitaceae</taxon>
        <taxon>Purpureocillium</taxon>
    </lineage>
</organism>
<evidence type="ECO:0000256" key="4">
    <source>
        <dbReference type="ARBA" id="ARBA00023180"/>
    </source>
</evidence>
<dbReference type="EC" id="2.4.1.-" evidence="5"/>
<keyword evidence="5" id="KW-0472">Membrane</keyword>
<keyword evidence="8" id="KW-1185">Reference proteome</keyword>
<dbReference type="InterPro" id="IPR017853">
    <property type="entry name" value="GH"/>
</dbReference>
<feature type="region of interest" description="Disordered" evidence="6">
    <location>
        <begin position="1"/>
        <end position="46"/>
    </location>
</feature>
<comment type="similarity">
    <text evidence="2 5">Belongs to the glycosyl hydrolase 72 family.</text>
</comment>
<dbReference type="EMBL" id="JAWRVI010000002">
    <property type="protein sequence ID" value="KAK4094959.1"/>
    <property type="molecule type" value="Genomic_DNA"/>
</dbReference>
<name>A0ABR0CFN4_PURLI</name>
<feature type="compositionally biased region" description="Low complexity" evidence="6">
    <location>
        <begin position="711"/>
        <end position="724"/>
    </location>
</feature>
<comment type="caution">
    <text evidence="7">The sequence shown here is derived from an EMBL/GenBank/DDBJ whole genome shotgun (WGS) entry which is preliminary data.</text>
</comment>
<accession>A0ABR0CFN4</accession>
<gene>
    <name evidence="7" type="ORF">Purlil1_655</name>
</gene>
<comment type="function">
    <text evidence="5">Splits internally a 1,3-beta-glucan molecule and transfers the newly generated reducing end (the donor) to the non-reducing end of another 1,3-beta-glucan molecule (the acceptor) forming a 1,3-beta linkage, resulting in the elongation of 1,3-beta-glucan chains in the cell wall.</text>
</comment>
<reference evidence="7 8" key="1">
    <citation type="journal article" date="2024" name="Microbiol. Resour. Announc.">
        <title>Genome annotations for the ascomycete fungi Trichoderma harzianum, Trichoderma aggressivum, and Purpureocillium lilacinum.</title>
        <authorList>
            <person name="Beijen E.P.W."/>
            <person name="Ohm R.A."/>
        </authorList>
    </citation>
    <scope>NUCLEOTIDE SEQUENCE [LARGE SCALE GENOMIC DNA]</scope>
    <source>
        <strain evidence="7 8">CBS 150709</strain>
    </source>
</reference>
<evidence type="ECO:0000256" key="2">
    <source>
        <dbReference type="ARBA" id="ARBA00007528"/>
    </source>
</evidence>
<dbReference type="Pfam" id="PF03198">
    <property type="entry name" value="Glyco_hydro_72"/>
    <property type="match status" value="1"/>
</dbReference>
<proteinExistence type="inferred from homology"/>
<evidence type="ECO:0000256" key="5">
    <source>
        <dbReference type="RuleBase" id="RU361209"/>
    </source>
</evidence>
<keyword evidence="3" id="KW-0732">Signal</keyword>
<dbReference type="PANTHER" id="PTHR31468:SF4">
    <property type="entry name" value="1,3-BETA-GLUCANOSYLTRANSFERASE GAS3-RELATED"/>
    <property type="match status" value="1"/>
</dbReference>
<evidence type="ECO:0000313" key="8">
    <source>
        <dbReference type="Proteomes" id="UP001287286"/>
    </source>
</evidence>
<evidence type="ECO:0000256" key="1">
    <source>
        <dbReference type="ARBA" id="ARBA00004609"/>
    </source>
</evidence>
<sequence length="757" mass="83574">MMSANVSHSGKNEGPSHPARSPVSSSPSLCVYSSTSPSSASRPRSGTVAPAEETLAWWLDWMAWLAAGAGAARESERFLTLGLRESRPNCLDRQWFQGGPGAAEWSGWSGRQPQLSYLREWAARLTGAVKDGVGGWPVDWGTCRTCQEARWNPRPTFRRDRNGPSESDYSTPGSPTPVLDRPPRLLSSSSSRAPCCFHNREANFVRSFLKDIRFLSLLQTSDWRSHTHSLFASQRANRDSSTPLLDRPARFVTEGPASRREPVFFVDPGLLVPSAMLFKSLLVALAATLVTAVPSLEVKGTDFVNPDTGKKFQIVGIAYQPGGSAGYDPTTGKDPLSHADTCLRDAALMQVIGVNTIRVYNLDPYINHDECASIFNAAGIYMIIDVNSPLVGEAITSFEPWTSYYAAYLNHTFAVVEAFSNYPNTLLYFSGNEVINDLPSAKEVPPYLRAITRDIKNYIKKNIKRAIPVGYSAADVREVLWDTWNYMQCSEKGEKDDMSRADIFALNSYSWCGIKATYESSSFKELTDKFKDTSVPVFFSEYGCNTPQPRYWNETLAIYGDKMTPVFSGGVVYQWTEEENNYGLVEIKDNTLTIMDDYNRLKARWAGIDWKTVQAQSSSNKKVSPPECESNLIMEKGFKSNFTLPELPPGAQKLIDNGVTPKPSGKIVKISDYNVKLTVKDKGGKTLSGLKVVPLKDDEFNWAGKNKAETGSASGSDNSTSDSGKSGKSDDKKDAADLTRPMMWAVALPLAVMMMFA</sequence>
<evidence type="ECO:0000256" key="6">
    <source>
        <dbReference type="SAM" id="MobiDB-lite"/>
    </source>
</evidence>
<evidence type="ECO:0000256" key="3">
    <source>
        <dbReference type="ARBA" id="ARBA00022729"/>
    </source>
</evidence>
<feature type="compositionally biased region" description="Polar residues" evidence="6">
    <location>
        <begin position="164"/>
        <end position="173"/>
    </location>
</feature>
<evidence type="ECO:0000313" key="7">
    <source>
        <dbReference type="EMBL" id="KAK4094959.1"/>
    </source>
</evidence>
<comment type="subcellular location">
    <subcellularLocation>
        <location evidence="1 5">Cell membrane</location>
        <topology evidence="1 5">Lipid-anchor</topology>
        <topology evidence="1 5">GPI-anchor</topology>
    </subcellularLocation>
</comment>
<keyword evidence="5" id="KW-0336">GPI-anchor</keyword>
<feature type="region of interest" description="Disordered" evidence="6">
    <location>
        <begin position="706"/>
        <end position="734"/>
    </location>
</feature>
<keyword evidence="5" id="KW-0808">Transferase</keyword>
<dbReference type="SUPFAM" id="SSF51445">
    <property type="entry name" value="(Trans)glycosidases"/>
    <property type="match status" value="1"/>
</dbReference>
<dbReference type="PANTHER" id="PTHR31468">
    <property type="entry name" value="1,3-BETA-GLUCANOSYLTRANSFERASE GAS1"/>
    <property type="match status" value="1"/>
</dbReference>
<dbReference type="Gene3D" id="3.20.20.80">
    <property type="entry name" value="Glycosidases"/>
    <property type="match status" value="1"/>
</dbReference>